<dbReference type="HOGENOM" id="CLU_020360_2_0_5"/>
<dbReference type="SUPFAM" id="SSF47090">
    <property type="entry name" value="PGBD-like"/>
    <property type="match status" value="1"/>
</dbReference>
<evidence type="ECO:0000256" key="8">
    <source>
        <dbReference type="SAM" id="MobiDB-lite"/>
    </source>
</evidence>
<evidence type="ECO:0000313" key="10">
    <source>
        <dbReference type="EMBL" id="BAF86437.1"/>
    </source>
</evidence>
<organism evidence="10 11">
    <name type="scientific">Azorhizobium caulinodans (strain ATCC 43989 / DSM 5975 / JCM 20966 / LMG 6465 / NBRC 14845 / NCIMB 13405 / ORS 571)</name>
    <dbReference type="NCBI Taxonomy" id="438753"/>
    <lineage>
        <taxon>Bacteria</taxon>
        <taxon>Pseudomonadati</taxon>
        <taxon>Pseudomonadota</taxon>
        <taxon>Alphaproteobacteria</taxon>
        <taxon>Hyphomicrobiales</taxon>
        <taxon>Xanthobacteraceae</taxon>
        <taxon>Azorhizobium</taxon>
    </lineage>
</organism>
<sequence length="649" mass="68904">MGQMKRPLLRPLPWPSAGRVFAGLMLGAVFAGAGLPVLMPADPAVASTDDTSPASRAAAASEANGIAWPPAHVEPGHVSTPAAKQATPAAPVTPAPAATQAATPAPSAPAAPANAAATPAAPAVATPSTTAEAPKLNPLAEQVRQILAVPALEGLGITKREQEAIQSFYAARQDEPVFVTDKGLNAVGKGVEARFAAAAEDGLDPAAYPVPKLAAQPDLPALARAEVRLAASALLYARHAQAGRFDPSRISPQLTPLRTFPDPVTVLSGLVDAKDASAVLAAYNPTHAGYKALKAKLALADSHAGPAPVRVPGGPTLRPGDMDARVPALRARLGLKSATASDRLYDADLARAVAAFQGASGLNADGVVGPSTLEVLNRVENPAERRADIIANMERWRWLPRDLGSVHVMVNIPEFVVRVVDDGKTIHQTRVVVGKPENQTPLLTHDMEYVVLNPYWNIPPSIARKEMLPNLQRDPYFLARQGMEVVKNGRVVDPGTVNWAQGTGGYSFRQPPGERNALGRIKFMFPNDHSVYLHDTPSKALFANDRRAYSHGCIRVQDPLKFAEVIFNIGMPGQGWTDEKIGKMLGGAERYLTLKQRIPVHLVYFTTFVDDSGRLVSREDVYGTNAKVKEALGLDGEQKVAGRAVPVPR</sequence>
<comment type="similarity">
    <text evidence="2">Belongs to the YkuD family.</text>
</comment>
<reference evidence="10 11" key="5">
    <citation type="journal article" date="2010" name="Appl. Environ. Microbiol.">
        <title>phrR-like gene praR of Azorhizobium caulinodans ORS571 is essential for symbiosis with Sesbania rostrata and is involved in expression of reb genes.</title>
        <authorList>
            <person name="Akiba N."/>
            <person name="Aono T."/>
            <person name="Toyazaki H."/>
            <person name="Sato S."/>
            <person name="Oyaizu H."/>
        </authorList>
    </citation>
    <scope>NUCLEOTIDE SEQUENCE [LARGE SCALE GENOMIC DNA]</scope>
    <source>
        <strain evidence="11">ATCC 43989 / DSM 5975 / JCM 20966 / LMG 6465 / NBRC 14845 / NCIMB 13405 / ORS 571</strain>
    </source>
</reference>
<reference evidence="10 11" key="1">
    <citation type="journal article" date="2007" name="Appl. Environ. Microbiol.">
        <title>Rhizobial factors required for stem nodule maturation and maintenance in Sesbania rostrata-Azorhizobium caulinodans ORS571 symbiosis.</title>
        <authorList>
            <person name="Suzuki S."/>
            <person name="Aono T."/>
            <person name="Lee KB."/>
            <person name="Suzuki T."/>
            <person name="Liu CT."/>
            <person name="Miwa H."/>
            <person name="Wakao S."/>
            <person name="Iki T."/>
            <person name="Oyaizu H."/>
        </authorList>
    </citation>
    <scope>NUCLEOTIDE SEQUENCE [LARGE SCALE GENOMIC DNA]</scope>
    <source>
        <strain evidence="11">ATCC 43989 / DSM 5975 / JCM 20966 / LMG 6465 / NBRC 14845 / NCIMB 13405 / ORS 571</strain>
    </source>
</reference>
<dbReference type="Pfam" id="PF03734">
    <property type="entry name" value="YkuD"/>
    <property type="match status" value="1"/>
</dbReference>
<evidence type="ECO:0000259" key="9">
    <source>
        <dbReference type="PROSITE" id="PS52029"/>
    </source>
</evidence>
<reference evidence="10 11" key="6">
    <citation type="journal article" date="2011" name="Appl. Environ. Microbiol.">
        <title>Involvement of the azorhizobial chromosome partition gene (parA) in the onset of bacteroid differentiation during Sesbania rostrata stem nodule development.</title>
        <authorList>
            <person name="Liu CT."/>
            <person name="Lee KB."/>
            <person name="Wang YS."/>
            <person name="Peng MH."/>
            <person name="Lee KT."/>
            <person name="Suzuki S."/>
            <person name="Suzuki T."/>
            <person name="Oyaizu H."/>
        </authorList>
    </citation>
    <scope>NUCLEOTIDE SEQUENCE [LARGE SCALE GENOMIC DNA]</scope>
    <source>
        <strain evidence="11">ATCC 43989 / DSM 5975 / JCM 20966 / LMG 6465 / NBRC 14845 / NCIMB 13405 / ORS 571</strain>
    </source>
</reference>
<dbReference type="GO" id="GO:0016740">
    <property type="term" value="F:transferase activity"/>
    <property type="evidence" value="ECO:0007669"/>
    <property type="project" value="UniProtKB-KW"/>
</dbReference>
<feature type="compositionally biased region" description="Low complexity" evidence="8">
    <location>
        <begin position="80"/>
        <end position="129"/>
    </location>
</feature>
<feature type="active site" description="Nucleophile" evidence="7">
    <location>
        <position position="553"/>
    </location>
</feature>
<dbReference type="PANTHER" id="PTHR41533:SF2">
    <property type="entry name" value="BLR7131 PROTEIN"/>
    <property type="match status" value="1"/>
</dbReference>
<comment type="pathway">
    <text evidence="1 7">Cell wall biogenesis; peptidoglycan biosynthesis.</text>
</comment>
<dbReference type="STRING" id="438753.AZC_0439"/>
<accession>A8ILX5</accession>
<reference evidence="11" key="2">
    <citation type="submission" date="2007-04" db="EMBL/GenBank/DDBJ databases">
        <title>Complete genome sequence of the nitrogen-fixing bacterium Azorhizobium caulinodans ORS571.</title>
        <authorList>
            <person name="Lee K.B."/>
            <person name="Backer P.D."/>
            <person name="Aono T."/>
            <person name="Liu C.T."/>
            <person name="Suzuki S."/>
            <person name="Suzuki T."/>
            <person name="Kaneko T."/>
            <person name="Yamada M."/>
            <person name="Tabata S."/>
            <person name="Kupfer D.M."/>
            <person name="Najar F.Z."/>
            <person name="Wiley G.B."/>
            <person name="Roe B."/>
            <person name="Binnewies T."/>
            <person name="Ussery D."/>
            <person name="Vereecke D."/>
            <person name="Gevers D."/>
            <person name="Holsters M."/>
            <person name="Oyaizu H."/>
        </authorList>
    </citation>
    <scope>NUCLEOTIDE SEQUENCE [LARGE SCALE GENOMIC DNA]</scope>
    <source>
        <strain evidence="11">ATCC 43989 / DSM 5975 / JCM 20966 / LMG 6465 / NBRC 14845 / NCIMB 13405 / ORS 571</strain>
    </source>
</reference>
<dbReference type="Pfam" id="PF20142">
    <property type="entry name" value="Scaffold"/>
    <property type="match status" value="1"/>
</dbReference>
<dbReference type="GO" id="GO:0009252">
    <property type="term" value="P:peptidoglycan biosynthetic process"/>
    <property type="evidence" value="ECO:0007669"/>
    <property type="project" value="UniProtKB-UniPathway"/>
</dbReference>
<reference evidence="10 11" key="4">
    <citation type="journal article" date="2009" name="Appl. Environ. Microbiol.">
        <title>Comparative genome-wide transcriptional profiling of Azorhizobium caulinodans ORS571 grown under free-living and symbiotic conditions.</title>
        <authorList>
            <person name="Tsukada S."/>
            <person name="Aono T."/>
            <person name="Akiba N."/>
            <person name="Lee KB."/>
            <person name="Liu CT."/>
            <person name="Toyazaki H."/>
            <person name="Oyaizu H."/>
        </authorList>
    </citation>
    <scope>NUCLEOTIDE SEQUENCE [LARGE SCALE GENOMIC DNA]</scope>
    <source>
        <strain evidence="11">ATCC 43989 / DSM 5975 / JCM 20966 / LMG 6465 / NBRC 14845 / NCIMB 13405 / ORS 571</strain>
    </source>
</reference>
<dbReference type="SUPFAM" id="SSF141523">
    <property type="entry name" value="L,D-transpeptidase catalytic domain-like"/>
    <property type="match status" value="1"/>
</dbReference>
<dbReference type="InterPro" id="IPR005490">
    <property type="entry name" value="LD_TPept_cat_dom"/>
</dbReference>
<reference evidence="10 11" key="3">
    <citation type="journal article" date="2008" name="BMC Genomics">
        <title>The genome of the versatile nitrogen fixer Azorhizobium caulinodans ORS571.</title>
        <authorList>
            <person name="Lee KB."/>
            <person name="Backer P.D."/>
            <person name="Aono T."/>
            <person name="Liu CT."/>
            <person name="Suzuki S."/>
            <person name="Suzuki T."/>
            <person name="Kaneko T."/>
            <person name="Yamada M."/>
            <person name="Tabata S."/>
            <person name="Kupfer D.M."/>
            <person name="Najar F.Z."/>
            <person name="Wiley G.B."/>
            <person name="Roe B."/>
            <person name="Binnewies T.T."/>
            <person name="Ussery D.W."/>
            <person name="D'Haeze W."/>
            <person name="Herder J.D."/>
            <person name="Gevers D."/>
            <person name="Vereecke D."/>
            <person name="Holsters M."/>
            <person name="Oyaizu H."/>
        </authorList>
    </citation>
    <scope>NUCLEOTIDE SEQUENCE [LARGE SCALE GENOMIC DNA]</scope>
    <source>
        <strain evidence="11">ATCC 43989 / DSM 5975 / JCM 20966 / LMG 6465 / NBRC 14845 / NCIMB 13405 / ORS 571</strain>
    </source>
</reference>
<proteinExistence type="inferred from homology"/>
<evidence type="ECO:0000256" key="2">
    <source>
        <dbReference type="ARBA" id="ARBA00005992"/>
    </source>
</evidence>
<keyword evidence="6 7" id="KW-0961">Cell wall biogenesis/degradation</keyword>
<dbReference type="Gene3D" id="1.10.101.10">
    <property type="entry name" value="PGBD-like superfamily/PGBD"/>
    <property type="match status" value="1"/>
</dbReference>
<evidence type="ECO:0000256" key="6">
    <source>
        <dbReference type="ARBA" id="ARBA00023316"/>
    </source>
</evidence>
<feature type="domain" description="L,D-TPase catalytic" evidence="9">
    <location>
        <begin position="406"/>
        <end position="584"/>
    </location>
</feature>
<name>A8ILX5_AZOC5</name>
<dbReference type="GO" id="GO:0008360">
    <property type="term" value="P:regulation of cell shape"/>
    <property type="evidence" value="ECO:0007669"/>
    <property type="project" value="UniProtKB-UniRule"/>
</dbReference>
<evidence type="ECO:0000256" key="7">
    <source>
        <dbReference type="PROSITE-ProRule" id="PRU01373"/>
    </source>
</evidence>
<dbReference type="EMBL" id="AP009384">
    <property type="protein sequence ID" value="BAF86437.1"/>
    <property type="molecule type" value="Genomic_DNA"/>
</dbReference>
<evidence type="ECO:0000313" key="11">
    <source>
        <dbReference type="Proteomes" id="UP000000270"/>
    </source>
</evidence>
<dbReference type="PROSITE" id="PS52029">
    <property type="entry name" value="LD_TPASE"/>
    <property type="match status" value="1"/>
</dbReference>
<dbReference type="UniPathway" id="UPA00219"/>
<keyword evidence="11" id="KW-1185">Reference proteome</keyword>
<dbReference type="InterPro" id="IPR036366">
    <property type="entry name" value="PGBDSf"/>
</dbReference>
<dbReference type="CDD" id="cd16913">
    <property type="entry name" value="YkuD_like"/>
    <property type="match status" value="1"/>
</dbReference>
<dbReference type="InterPro" id="IPR052905">
    <property type="entry name" value="LD-transpeptidase_YkuD-like"/>
</dbReference>
<dbReference type="PANTHER" id="PTHR41533">
    <property type="entry name" value="L,D-TRANSPEPTIDASE HI_1667-RELATED"/>
    <property type="match status" value="1"/>
</dbReference>
<dbReference type="GO" id="GO:0004180">
    <property type="term" value="F:carboxypeptidase activity"/>
    <property type="evidence" value="ECO:0007669"/>
    <property type="project" value="UniProtKB-ARBA"/>
</dbReference>
<protein>
    <recommendedName>
        <fullName evidence="9">L,D-TPase catalytic domain-containing protein</fullName>
    </recommendedName>
</protein>
<dbReference type="AlphaFoldDB" id="A8ILX5"/>
<dbReference type="Gene3D" id="2.40.440.10">
    <property type="entry name" value="L,D-transpeptidase catalytic domain-like"/>
    <property type="match status" value="1"/>
</dbReference>
<feature type="active site" description="Proton donor/acceptor" evidence="7">
    <location>
        <position position="534"/>
    </location>
</feature>
<dbReference type="GO" id="GO:0071555">
    <property type="term" value="P:cell wall organization"/>
    <property type="evidence" value="ECO:0007669"/>
    <property type="project" value="UniProtKB-UniRule"/>
</dbReference>
<dbReference type="InterPro" id="IPR036365">
    <property type="entry name" value="PGBD-like_sf"/>
</dbReference>
<evidence type="ECO:0000256" key="3">
    <source>
        <dbReference type="ARBA" id="ARBA00022679"/>
    </source>
</evidence>
<dbReference type="InterPro" id="IPR038063">
    <property type="entry name" value="Transpep_catalytic_dom"/>
</dbReference>
<dbReference type="Pfam" id="PF01471">
    <property type="entry name" value="PG_binding_1"/>
    <property type="match status" value="1"/>
</dbReference>
<keyword evidence="4 7" id="KW-0133">Cell shape</keyword>
<dbReference type="eggNOG" id="COG2989">
    <property type="taxonomic scope" value="Bacteria"/>
</dbReference>
<gene>
    <name evidence="10" type="ordered locus">AZC_0439</name>
</gene>
<dbReference type="InterPro" id="IPR002477">
    <property type="entry name" value="Peptidoglycan-bd-like"/>
</dbReference>
<evidence type="ECO:0000256" key="4">
    <source>
        <dbReference type="ARBA" id="ARBA00022960"/>
    </source>
</evidence>
<evidence type="ECO:0000256" key="1">
    <source>
        <dbReference type="ARBA" id="ARBA00004752"/>
    </source>
</evidence>
<dbReference type="Proteomes" id="UP000000270">
    <property type="component" value="Chromosome"/>
</dbReference>
<dbReference type="KEGG" id="azc:AZC_0439"/>
<keyword evidence="5 7" id="KW-0573">Peptidoglycan synthesis</keyword>
<feature type="region of interest" description="Disordered" evidence="8">
    <location>
        <begin position="68"/>
        <end position="129"/>
    </location>
</feature>
<keyword evidence="3" id="KW-0808">Transferase</keyword>
<dbReference type="InterPro" id="IPR045380">
    <property type="entry name" value="LD_TPept_scaffold_dom"/>
</dbReference>
<evidence type="ECO:0000256" key="5">
    <source>
        <dbReference type="ARBA" id="ARBA00022984"/>
    </source>
</evidence>